<evidence type="ECO:0000313" key="2">
    <source>
        <dbReference type="EMBL" id="KNZ44640.1"/>
    </source>
</evidence>
<feature type="region of interest" description="Disordered" evidence="1">
    <location>
        <begin position="68"/>
        <end position="95"/>
    </location>
</feature>
<evidence type="ECO:0000313" key="3">
    <source>
        <dbReference type="Proteomes" id="UP000037035"/>
    </source>
</evidence>
<comment type="caution">
    <text evidence="2">The sequence shown here is derived from an EMBL/GenBank/DDBJ whole genome shotgun (WGS) entry which is preliminary data.</text>
</comment>
<protein>
    <submittedName>
        <fullName evidence="2">Uncharacterized protein</fullName>
    </submittedName>
</protein>
<proteinExistence type="predicted"/>
<dbReference type="Proteomes" id="UP000037035">
    <property type="component" value="Unassembled WGS sequence"/>
</dbReference>
<reference evidence="2 3" key="1">
    <citation type="submission" date="2015-08" db="EMBL/GenBank/DDBJ databases">
        <title>Next Generation Sequencing and Analysis of the Genome of Puccinia sorghi L Schw, the Causal Agent of Maize Common Rust.</title>
        <authorList>
            <person name="Rochi L."/>
            <person name="Burguener G."/>
            <person name="Darino M."/>
            <person name="Turjanski A."/>
            <person name="Kreff E."/>
            <person name="Dieguez M.J."/>
            <person name="Sacco F."/>
        </authorList>
    </citation>
    <scope>NUCLEOTIDE SEQUENCE [LARGE SCALE GENOMIC DNA]</scope>
    <source>
        <strain evidence="2 3">RO10H11247</strain>
    </source>
</reference>
<keyword evidence="3" id="KW-1185">Reference proteome</keyword>
<dbReference type="EMBL" id="LAVV01014570">
    <property type="protein sequence ID" value="KNZ44640.1"/>
    <property type="molecule type" value="Genomic_DNA"/>
</dbReference>
<gene>
    <name evidence="2" type="ORF">VP01_896g3</name>
</gene>
<sequence>MALWKEIAIRILILQKPTSGSYPRGYFQSSSNISANFLSNSSKEYQNERLICESMLFLNKLIMGVLSSPPADGQDEEDMPDIPNNVGTRGDDPQPLKMEGIHYTLIMSPQARATH</sequence>
<dbReference type="VEuPathDB" id="FungiDB:VP01_896g3"/>
<organism evidence="2 3">
    <name type="scientific">Puccinia sorghi</name>
    <dbReference type="NCBI Taxonomy" id="27349"/>
    <lineage>
        <taxon>Eukaryota</taxon>
        <taxon>Fungi</taxon>
        <taxon>Dikarya</taxon>
        <taxon>Basidiomycota</taxon>
        <taxon>Pucciniomycotina</taxon>
        <taxon>Pucciniomycetes</taxon>
        <taxon>Pucciniales</taxon>
        <taxon>Pucciniaceae</taxon>
        <taxon>Puccinia</taxon>
    </lineage>
</organism>
<evidence type="ECO:0000256" key="1">
    <source>
        <dbReference type="SAM" id="MobiDB-lite"/>
    </source>
</evidence>
<accession>A0A0L6UA22</accession>
<dbReference type="AlphaFoldDB" id="A0A0L6UA22"/>
<name>A0A0L6UA22_9BASI</name>